<dbReference type="AlphaFoldDB" id="G9A1R1"/>
<evidence type="ECO:0000259" key="5">
    <source>
        <dbReference type="Pfam" id="PF01609"/>
    </source>
</evidence>
<dbReference type="Pfam" id="PF14294">
    <property type="entry name" value="DUF4372"/>
    <property type="match status" value="1"/>
</dbReference>
<dbReference type="PATRIC" id="fig|380.5.peg.3338"/>
<protein>
    <submittedName>
        <fullName evidence="7">Transposase y4zB</fullName>
    </submittedName>
</protein>
<reference evidence="7 8" key="1">
    <citation type="journal article" date="2012" name="J. Bacteriol.">
        <title>Genome sequence of the soybean symbiont Sinorhizobium fredii HH103.</title>
        <authorList>
            <person name="Weidner S."/>
            <person name="Becker A."/>
            <person name="Bonilla I."/>
            <person name="Jaenicke S."/>
            <person name="Lloret J."/>
            <person name="Margaret I."/>
            <person name="Puhler A."/>
            <person name="Ruiz-Sainz J.E."/>
            <person name="Schneiker-Bekel S."/>
            <person name="Szczepanowski R."/>
            <person name="Vinardell J.M."/>
            <person name="Zehner S."/>
            <person name="Gottfert M."/>
        </authorList>
    </citation>
    <scope>NUCLEOTIDE SEQUENCE [LARGE SCALE GENOMIC DNA]</scope>
    <source>
        <strain evidence="7 8">HH103</strain>
    </source>
</reference>
<sequence length="447" mass="50091">MRSAPKAAQRELPLTLALSPHAQGCPGNGLGESKCRRCMPRQTGIFRLPSGCRDSERGRGMRFTSSILGKLVEPINRRGFQRIVDDHDADAYDKAFRSWDHLMVLIYAQLSGAASLRGLEAGWNANSQHHYHLGSGRLRRSTLADANARRPVAVFAETFARLAGQLDRQARRDGRAMLRLIDSTPVPLGKLCGWAKSNGRIRGMKMHVVYDPDSDCPRLLDITDANVNDAQIGRTIAIESGATYVFDKGYCHYGWWTAIAEAKAVFVTRPKSNMALKVIRKRRLKVAEGDGFTVIDDATVRLASKGDSKLPMPLRRLTVKRADGDTITLLTNDRKRSAVAIAALYKGRWQIELLFRWIKQHLKIRSFLGNNDNAVRLQLFAAMIAYALLRIAARLHRVAMPILRFTDLVMHCLFERRDIAAIERPPPVNPSRSKPKTNPNQMAFVYG</sequence>
<dbReference type="InterPro" id="IPR002559">
    <property type="entry name" value="Transposase_11"/>
</dbReference>
<evidence type="ECO:0000256" key="2">
    <source>
        <dbReference type="ARBA" id="ARBA00022578"/>
    </source>
</evidence>
<organism evidence="7 8">
    <name type="scientific">Sinorhizobium fredii (strain HH103)</name>
    <dbReference type="NCBI Taxonomy" id="1117943"/>
    <lineage>
        <taxon>Bacteria</taxon>
        <taxon>Pseudomonadati</taxon>
        <taxon>Pseudomonadota</taxon>
        <taxon>Alphaproteobacteria</taxon>
        <taxon>Hyphomicrobiales</taxon>
        <taxon>Rhizobiaceae</taxon>
        <taxon>Sinorhizobium/Ensifer group</taxon>
        <taxon>Sinorhizobium</taxon>
    </lineage>
</organism>
<evidence type="ECO:0000313" key="8">
    <source>
        <dbReference type="Proteomes" id="UP000007735"/>
    </source>
</evidence>
<evidence type="ECO:0000313" key="7">
    <source>
        <dbReference type="EMBL" id="CCE97641.1"/>
    </source>
</evidence>
<dbReference type="Pfam" id="PF01609">
    <property type="entry name" value="DDE_Tnp_1"/>
    <property type="match status" value="1"/>
</dbReference>
<dbReference type="InterPro" id="IPR025399">
    <property type="entry name" value="DUF4372"/>
</dbReference>
<keyword evidence="2" id="KW-0815">Transposition</keyword>
<dbReference type="InterPro" id="IPR012337">
    <property type="entry name" value="RNaseH-like_sf"/>
</dbReference>
<dbReference type="PANTHER" id="PTHR33258:SF1">
    <property type="entry name" value="TRANSPOSASE INSL FOR INSERTION SEQUENCE ELEMENT IS186A-RELATED"/>
    <property type="match status" value="1"/>
</dbReference>
<feature type="domain" description="DUF4372" evidence="6">
    <location>
        <begin position="65"/>
        <end position="134"/>
    </location>
</feature>
<proteinExistence type="inferred from homology"/>
<dbReference type="GO" id="GO:0006313">
    <property type="term" value="P:DNA transposition"/>
    <property type="evidence" value="ECO:0007669"/>
    <property type="project" value="InterPro"/>
</dbReference>
<dbReference type="SUPFAM" id="SSF53098">
    <property type="entry name" value="Ribonuclease H-like"/>
    <property type="match status" value="1"/>
</dbReference>
<accession>G9A1R1</accession>
<evidence type="ECO:0000256" key="4">
    <source>
        <dbReference type="ARBA" id="ARBA00023172"/>
    </source>
</evidence>
<dbReference type="HOGENOM" id="CLU_043140_0_0_5"/>
<dbReference type="GO" id="GO:0003677">
    <property type="term" value="F:DNA binding"/>
    <property type="evidence" value="ECO:0007669"/>
    <property type="project" value="UniProtKB-KW"/>
</dbReference>
<comment type="similarity">
    <text evidence="1">Belongs to the transposase 11 family.</text>
</comment>
<gene>
    <name evidence="7" type="ordered locus">SFHH103_03149</name>
</gene>
<keyword evidence="3" id="KW-0238">DNA-binding</keyword>
<dbReference type="EMBL" id="HE616890">
    <property type="protein sequence ID" value="CCE97641.1"/>
    <property type="molecule type" value="Genomic_DNA"/>
</dbReference>
<evidence type="ECO:0000256" key="3">
    <source>
        <dbReference type="ARBA" id="ARBA00023125"/>
    </source>
</evidence>
<evidence type="ECO:0000256" key="1">
    <source>
        <dbReference type="ARBA" id="ARBA00010075"/>
    </source>
</evidence>
<dbReference type="PANTHER" id="PTHR33258">
    <property type="entry name" value="TRANSPOSASE INSL FOR INSERTION SEQUENCE ELEMENT IS186A-RELATED"/>
    <property type="match status" value="1"/>
</dbReference>
<dbReference type="InterPro" id="IPR047952">
    <property type="entry name" value="Transpos_IS4"/>
</dbReference>
<dbReference type="GO" id="GO:0004803">
    <property type="term" value="F:transposase activity"/>
    <property type="evidence" value="ECO:0007669"/>
    <property type="project" value="InterPro"/>
</dbReference>
<dbReference type="eggNOG" id="COG3385">
    <property type="taxonomic scope" value="Bacteria"/>
</dbReference>
<name>G9A1R1_SINF1</name>
<feature type="domain" description="Transposase IS4-like" evidence="5">
    <location>
        <begin position="178"/>
        <end position="388"/>
    </location>
</feature>
<dbReference type="KEGG" id="sfh:SFHH103_03149"/>
<evidence type="ECO:0000259" key="6">
    <source>
        <dbReference type="Pfam" id="PF14294"/>
    </source>
</evidence>
<dbReference type="NCBIfam" id="NF033592">
    <property type="entry name" value="transpos_IS4_1"/>
    <property type="match status" value="1"/>
</dbReference>
<keyword evidence="4" id="KW-0233">DNA recombination</keyword>
<dbReference type="Proteomes" id="UP000007735">
    <property type="component" value="Chromosome"/>
</dbReference>